<keyword evidence="3" id="KW-1185">Reference proteome</keyword>
<dbReference type="Gene3D" id="3.40.630.30">
    <property type="match status" value="1"/>
</dbReference>
<dbReference type="PROSITE" id="PS51186">
    <property type="entry name" value="GNAT"/>
    <property type="match status" value="1"/>
</dbReference>
<sequence length="281" mass="29143">MSDGTTPAAGTAPFVTRHGHAALLEATGDHPFVRYDVPSALAETWWQSAEAGGPGAGAGGRPGAVAFRRTRHTGRHLVSLLGDDAGVARLIDALPELAREARLSPDGRGAVGVSVPQHFEALLTRRYRVLPGGDWEWFWTDSPPPPDGRAAARVVPLDDVARRDEVTAFLAAHSPTADTAPGGGERWFAVLSGAGSLEAVAALGRTSAGAPHVSSVAVDGALRGRGLGRAVVAAVTRVAVEESGVCTLGMYSHNVVARGLYRSLGYHDACAWAGRSVVLPD</sequence>
<dbReference type="AlphaFoldDB" id="A0A495XVG6"/>
<dbReference type="EMBL" id="RBXT01000001">
    <property type="protein sequence ID" value="RKT78247.1"/>
    <property type="molecule type" value="Genomic_DNA"/>
</dbReference>
<protein>
    <submittedName>
        <fullName evidence="2">Acetyltransferase (GNAT) family protein</fullName>
    </submittedName>
</protein>
<reference evidence="2 3" key="1">
    <citation type="submission" date="2018-10" db="EMBL/GenBank/DDBJ databases">
        <title>Sequencing the genomes of 1000 actinobacteria strains.</title>
        <authorList>
            <person name="Klenk H.-P."/>
        </authorList>
    </citation>
    <scope>NUCLEOTIDE SEQUENCE [LARGE SCALE GENOMIC DNA]</scope>
    <source>
        <strain evidence="2 3">DSM 44267</strain>
    </source>
</reference>
<evidence type="ECO:0000259" key="1">
    <source>
        <dbReference type="PROSITE" id="PS51186"/>
    </source>
</evidence>
<proteinExistence type="predicted"/>
<name>A0A495XVG6_9MICO</name>
<dbReference type="Proteomes" id="UP000278440">
    <property type="component" value="Unassembled WGS sequence"/>
</dbReference>
<evidence type="ECO:0000313" key="2">
    <source>
        <dbReference type="EMBL" id="RKT78247.1"/>
    </source>
</evidence>
<dbReference type="Pfam" id="PF00583">
    <property type="entry name" value="Acetyltransf_1"/>
    <property type="match status" value="1"/>
</dbReference>
<evidence type="ECO:0000313" key="3">
    <source>
        <dbReference type="Proteomes" id="UP000278440"/>
    </source>
</evidence>
<dbReference type="SUPFAM" id="SSF55729">
    <property type="entry name" value="Acyl-CoA N-acyltransferases (Nat)"/>
    <property type="match status" value="1"/>
</dbReference>
<feature type="domain" description="N-acetyltransferase" evidence="1">
    <location>
        <begin position="152"/>
        <end position="281"/>
    </location>
</feature>
<dbReference type="InterPro" id="IPR000182">
    <property type="entry name" value="GNAT_dom"/>
</dbReference>
<organism evidence="2 3">
    <name type="scientific">Terracoccus luteus</name>
    <dbReference type="NCBI Taxonomy" id="53356"/>
    <lineage>
        <taxon>Bacteria</taxon>
        <taxon>Bacillati</taxon>
        <taxon>Actinomycetota</taxon>
        <taxon>Actinomycetes</taxon>
        <taxon>Micrococcales</taxon>
        <taxon>Intrasporangiaceae</taxon>
        <taxon>Terracoccus</taxon>
    </lineage>
</organism>
<keyword evidence="2" id="KW-0808">Transferase</keyword>
<dbReference type="GO" id="GO:0016747">
    <property type="term" value="F:acyltransferase activity, transferring groups other than amino-acyl groups"/>
    <property type="evidence" value="ECO:0007669"/>
    <property type="project" value="InterPro"/>
</dbReference>
<dbReference type="OrthoDB" id="5143160at2"/>
<dbReference type="InterPro" id="IPR016181">
    <property type="entry name" value="Acyl_CoA_acyltransferase"/>
</dbReference>
<gene>
    <name evidence="2" type="ORF">DFJ68_1687</name>
</gene>
<comment type="caution">
    <text evidence="2">The sequence shown here is derived from an EMBL/GenBank/DDBJ whole genome shotgun (WGS) entry which is preliminary data.</text>
</comment>
<accession>A0A495XVG6</accession>
<dbReference type="RefSeq" id="WP_121032352.1">
    <property type="nucleotide sequence ID" value="NZ_RBXT01000001.1"/>
</dbReference>